<dbReference type="InterPro" id="IPR011598">
    <property type="entry name" value="bHLH_dom"/>
</dbReference>
<dbReference type="GO" id="GO:0046983">
    <property type="term" value="F:protein dimerization activity"/>
    <property type="evidence" value="ECO:0007669"/>
    <property type="project" value="InterPro"/>
</dbReference>
<dbReference type="PROSITE" id="PS50888">
    <property type="entry name" value="BHLH"/>
    <property type="match status" value="1"/>
</dbReference>
<feature type="compositionally biased region" description="Low complexity" evidence="1">
    <location>
        <begin position="88"/>
        <end position="106"/>
    </location>
</feature>
<feature type="region of interest" description="Disordered" evidence="1">
    <location>
        <begin position="263"/>
        <end position="392"/>
    </location>
</feature>
<name>A0A9P5VAH0_9FUNG</name>
<dbReference type="SUPFAM" id="SSF47459">
    <property type="entry name" value="HLH, helix-loop-helix DNA-binding domain"/>
    <property type="match status" value="1"/>
</dbReference>
<feature type="compositionally biased region" description="Polar residues" evidence="1">
    <location>
        <begin position="195"/>
        <end position="209"/>
    </location>
</feature>
<protein>
    <recommendedName>
        <fullName evidence="2">BHLH domain-containing protein</fullName>
    </recommendedName>
</protein>
<keyword evidence="4" id="KW-1185">Reference proteome</keyword>
<feature type="region of interest" description="Disordered" evidence="1">
    <location>
        <begin position="181"/>
        <end position="250"/>
    </location>
</feature>
<evidence type="ECO:0000259" key="2">
    <source>
        <dbReference type="PROSITE" id="PS50888"/>
    </source>
</evidence>
<comment type="caution">
    <text evidence="3">The sequence shown here is derived from an EMBL/GenBank/DDBJ whole genome shotgun (WGS) entry which is preliminary data.</text>
</comment>
<feature type="compositionally biased region" description="Polar residues" evidence="1">
    <location>
        <begin position="62"/>
        <end position="87"/>
    </location>
</feature>
<feature type="non-terminal residue" evidence="3">
    <location>
        <position position="460"/>
    </location>
</feature>
<feature type="compositionally biased region" description="Low complexity" evidence="1">
    <location>
        <begin position="232"/>
        <end position="250"/>
    </location>
</feature>
<dbReference type="AlphaFoldDB" id="A0A9P5VAH0"/>
<dbReference type="Pfam" id="PF00010">
    <property type="entry name" value="HLH"/>
    <property type="match status" value="1"/>
</dbReference>
<feature type="domain" description="BHLH" evidence="2">
    <location>
        <begin position="432"/>
        <end position="460"/>
    </location>
</feature>
<accession>A0A9P5VAH0</accession>
<dbReference type="Proteomes" id="UP000748756">
    <property type="component" value="Unassembled WGS sequence"/>
</dbReference>
<evidence type="ECO:0000313" key="3">
    <source>
        <dbReference type="EMBL" id="KAF9149498.1"/>
    </source>
</evidence>
<dbReference type="Gene3D" id="4.10.280.10">
    <property type="entry name" value="Helix-loop-helix DNA-binding domain"/>
    <property type="match status" value="1"/>
</dbReference>
<reference evidence="3" key="1">
    <citation type="journal article" date="2020" name="Fungal Divers.">
        <title>Resolving the Mortierellaceae phylogeny through synthesis of multi-gene phylogenetics and phylogenomics.</title>
        <authorList>
            <person name="Vandepol N."/>
            <person name="Liber J."/>
            <person name="Desiro A."/>
            <person name="Na H."/>
            <person name="Kennedy M."/>
            <person name="Barry K."/>
            <person name="Grigoriev I.V."/>
            <person name="Miller A.N."/>
            <person name="O'Donnell K."/>
            <person name="Stajich J.E."/>
            <person name="Bonito G."/>
        </authorList>
    </citation>
    <scope>NUCLEOTIDE SEQUENCE</scope>
    <source>
        <strain evidence="3">NRRL 6426</strain>
    </source>
</reference>
<feature type="compositionally biased region" description="Low complexity" evidence="1">
    <location>
        <begin position="323"/>
        <end position="347"/>
    </location>
</feature>
<dbReference type="OrthoDB" id="5778525at2759"/>
<proteinExistence type="predicted"/>
<dbReference type="InterPro" id="IPR036638">
    <property type="entry name" value="HLH_DNA-bd_sf"/>
</dbReference>
<evidence type="ECO:0000256" key="1">
    <source>
        <dbReference type="SAM" id="MobiDB-lite"/>
    </source>
</evidence>
<feature type="region of interest" description="Disordered" evidence="1">
    <location>
        <begin position="1"/>
        <end position="124"/>
    </location>
</feature>
<dbReference type="EMBL" id="JAAAUQ010000522">
    <property type="protein sequence ID" value="KAF9149498.1"/>
    <property type="molecule type" value="Genomic_DNA"/>
</dbReference>
<feature type="compositionally biased region" description="Low complexity" evidence="1">
    <location>
        <begin position="35"/>
        <end position="45"/>
    </location>
</feature>
<feature type="compositionally biased region" description="Low complexity" evidence="1">
    <location>
        <begin position="267"/>
        <end position="316"/>
    </location>
</feature>
<gene>
    <name evidence="3" type="ORF">BG015_008717</name>
</gene>
<organism evidence="3 4">
    <name type="scientific">Linnemannia schmuckeri</name>
    <dbReference type="NCBI Taxonomy" id="64567"/>
    <lineage>
        <taxon>Eukaryota</taxon>
        <taxon>Fungi</taxon>
        <taxon>Fungi incertae sedis</taxon>
        <taxon>Mucoromycota</taxon>
        <taxon>Mortierellomycotina</taxon>
        <taxon>Mortierellomycetes</taxon>
        <taxon>Mortierellales</taxon>
        <taxon>Mortierellaceae</taxon>
        <taxon>Linnemannia</taxon>
    </lineage>
</organism>
<sequence length="460" mass="49395">MSTSTNSALFGPDSSSSCEAASSSVFEATQRVHYSTSPTSSSFSSYRPQHSRQNSRDPAFYSENNANGSTFLPSLVSDPSSHNNQPQSRSSSFSSTTSASSSSTSYSERHDHHHPHFYHEQPKTSEPAAYGYQRNHSQHIYQAHVNNSNNNNDAQSPSSHLLPQLPAEPFALYSLNQHQHYNNSHQQQQPHRDTSLPQLMSSSPRQASKNGDGVFGGNMPDHDDHQGISFGSSSQPIHSRQSSSASATAAAAASVTIAHLHLHDHPPTSTSSSSSSPPTFNSSSNHNTAATSSLFQSRHSPPSPHSPSLLFPSSSSSHHHHPLSSSASNSSSAFLGPASSSSSSRSPQTPPLTPSPRKHDSSPPLQGHHPHHQHYQGQQQRHPAGGVGHRRTTSIGVGVRGVRGVLGPVSSAAHAEKAMHKVLTHEPGCVKSRRLAHILSEQKRREKINGGFDELKSVIP</sequence>
<feature type="compositionally biased region" description="Low complexity" evidence="1">
    <location>
        <begin position="14"/>
        <end position="24"/>
    </location>
</feature>
<evidence type="ECO:0000313" key="4">
    <source>
        <dbReference type="Proteomes" id="UP000748756"/>
    </source>
</evidence>